<dbReference type="InParanoid" id="A0A409XT62"/>
<feature type="compositionally biased region" description="Basic and acidic residues" evidence="1">
    <location>
        <begin position="1"/>
        <end position="12"/>
    </location>
</feature>
<evidence type="ECO:0000313" key="3">
    <source>
        <dbReference type="Proteomes" id="UP000283269"/>
    </source>
</evidence>
<reference evidence="2 3" key="1">
    <citation type="journal article" date="2018" name="Evol. Lett.">
        <title>Horizontal gene cluster transfer increased hallucinogenic mushroom diversity.</title>
        <authorList>
            <person name="Reynolds H.T."/>
            <person name="Vijayakumar V."/>
            <person name="Gluck-Thaler E."/>
            <person name="Korotkin H.B."/>
            <person name="Matheny P.B."/>
            <person name="Slot J.C."/>
        </authorList>
    </citation>
    <scope>NUCLEOTIDE SEQUENCE [LARGE SCALE GENOMIC DNA]</scope>
    <source>
        <strain evidence="2 3">2631</strain>
    </source>
</reference>
<gene>
    <name evidence="2" type="ORF">CVT25_013576</name>
</gene>
<dbReference type="AlphaFoldDB" id="A0A409XT62"/>
<keyword evidence="3" id="KW-1185">Reference proteome</keyword>
<name>A0A409XT62_PSICY</name>
<accession>A0A409XT62</accession>
<feature type="compositionally biased region" description="Basic and acidic residues" evidence="1">
    <location>
        <begin position="24"/>
        <end position="53"/>
    </location>
</feature>
<organism evidence="2 3">
    <name type="scientific">Psilocybe cyanescens</name>
    <dbReference type="NCBI Taxonomy" id="93625"/>
    <lineage>
        <taxon>Eukaryota</taxon>
        <taxon>Fungi</taxon>
        <taxon>Dikarya</taxon>
        <taxon>Basidiomycota</taxon>
        <taxon>Agaricomycotina</taxon>
        <taxon>Agaricomycetes</taxon>
        <taxon>Agaricomycetidae</taxon>
        <taxon>Agaricales</taxon>
        <taxon>Agaricineae</taxon>
        <taxon>Strophariaceae</taxon>
        <taxon>Psilocybe</taxon>
    </lineage>
</organism>
<dbReference type="Proteomes" id="UP000283269">
    <property type="component" value="Unassembled WGS sequence"/>
</dbReference>
<dbReference type="EMBL" id="NHYD01000598">
    <property type="protein sequence ID" value="PPQ93866.1"/>
    <property type="molecule type" value="Genomic_DNA"/>
</dbReference>
<evidence type="ECO:0000313" key="2">
    <source>
        <dbReference type="EMBL" id="PPQ93866.1"/>
    </source>
</evidence>
<protein>
    <submittedName>
        <fullName evidence="2">Uncharacterized protein</fullName>
    </submittedName>
</protein>
<proteinExistence type="predicted"/>
<comment type="caution">
    <text evidence="2">The sequence shown here is derived from an EMBL/GenBank/DDBJ whole genome shotgun (WGS) entry which is preliminary data.</text>
</comment>
<sequence>MGGEEQSKEQWEQRYGGGDWVQDENDKQDVLHDVDDRLGEPRHVGGDVGRDGVSETGPDA</sequence>
<evidence type="ECO:0000256" key="1">
    <source>
        <dbReference type="SAM" id="MobiDB-lite"/>
    </source>
</evidence>
<feature type="region of interest" description="Disordered" evidence="1">
    <location>
        <begin position="1"/>
        <end position="60"/>
    </location>
</feature>